<dbReference type="EMBL" id="CP000155">
    <property type="protein sequence ID" value="ABC26974.1"/>
    <property type="molecule type" value="Genomic_DNA"/>
</dbReference>
<dbReference type="eggNOG" id="COG1999">
    <property type="taxonomic scope" value="Bacteria"/>
</dbReference>
<dbReference type="Proteomes" id="UP000000238">
    <property type="component" value="Chromosome"/>
</dbReference>
<proteinExistence type="predicted"/>
<dbReference type="OrthoDB" id="9785445at2"/>
<reference evidence="1 2" key="1">
    <citation type="journal article" date="2005" name="Nucleic Acids Res.">
        <title>Genomic blueprint of Hahella chejuensis, a marine microbe producing an algicidal agent.</title>
        <authorList>
            <person name="Jeong H."/>
            <person name="Yim J.H."/>
            <person name="Lee C."/>
            <person name="Choi S.-H."/>
            <person name="Park Y.K."/>
            <person name="Yoon S.H."/>
            <person name="Hur C.-G."/>
            <person name="Kang H.-Y."/>
            <person name="Kim D."/>
            <person name="Lee H.H."/>
            <person name="Park K.H."/>
            <person name="Park S.-H."/>
            <person name="Park H.-S."/>
            <person name="Lee H.K."/>
            <person name="Oh T.K."/>
            <person name="Kim J.F."/>
        </authorList>
    </citation>
    <scope>NUCLEOTIDE SEQUENCE [LARGE SCALE GENOMIC DNA]</scope>
    <source>
        <strain evidence="1 2">KCTC 2396</strain>
    </source>
</reference>
<evidence type="ECO:0000313" key="2">
    <source>
        <dbReference type="Proteomes" id="UP000000238"/>
    </source>
</evidence>
<protein>
    <recommendedName>
        <fullName evidence="3">Cytochrome oxidase Cu insertion factor, SCO1/SenC/PrrC family</fullName>
    </recommendedName>
</protein>
<sequence length="202" mass="22127">MAENAPSSRGRLKLWGIILVAATPLIAAMVMYFGRIGIPSGSTNHGDLIIPPLDAVEIGVNLPDERLEEITQADGKRQWLMLTIAGDVCSERCAQALYLSRQVNIALGREADRVGRALLADAGDASLQQALNDYPRLLPAPFSSGDMEGLRAKLNEHNIQLQPYDMLLMDPLGNIMMHYSEKHDGKAILEDLKRLLKVSKIG</sequence>
<dbReference type="KEGG" id="hch:HCH_00052"/>
<evidence type="ECO:0000313" key="1">
    <source>
        <dbReference type="EMBL" id="ABC26974.1"/>
    </source>
</evidence>
<dbReference type="AlphaFoldDB" id="Q2SQV0"/>
<keyword evidence="2" id="KW-1185">Reference proteome</keyword>
<gene>
    <name evidence="1" type="ordered locus">HCH_00052</name>
</gene>
<name>Q2SQV0_HAHCH</name>
<dbReference type="STRING" id="349521.HCH_00052"/>
<organism evidence="1 2">
    <name type="scientific">Hahella chejuensis (strain KCTC 2396)</name>
    <dbReference type="NCBI Taxonomy" id="349521"/>
    <lineage>
        <taxon>Bacteria</taxon>
        <taxon>Pseudomonadati</taxon>
        <taxon>Pseudomonadota</taxon>
        <taxon>Gammaproteobacteria</taxon>
        <taxon>Oceanospirillales</taxon>
        <taxon>Hahellaceae</taxon>
        <taxon>Hahella</taxon>
    </lineage>
</organism>
<dbReference type="HOGENOM" id="CLU_109681_1_0_6"/>
<evidence type="ECO:0008006" key="3">
    <source>
        <dbReference type="Google" id="ProtNLM"/>
    </source>
</evidence>
<accession>Q2SQV0</accession>